<name>A0A4R6JQC8_9ACTN</name>
<dbReference type="PANTHER" id="PTHR33885">
    <property type="entry name" value="PHAGE SHOCK PROTEIN C"/>
    <property type="match status" value="1"/>
</dbReference>
<evidence type="ECO:0000256" key="4">
    <source>
        <dbReference type="ARBA" id="ARBA00022989"/>
    </source>
</evidence>
<organism evidence="9 10">
    <name type="scientific">Paractinoplanes brasiliensis</name>
    <dbReference type="NCBI Taxonomy" id="52695"/>
    <lineage>
        <taxon>Bacteria</taxon>
        <taxon>Bacillati</taxon>
        <taxon>Actinomycetota</taxon>
        <taxon>Actinomycetes</taxon>
        <taxon>Micromonosporales</taxon>
        <taxon>Micromonosporaceae</taxon>
        <taxon>Paractinoplanes</taxon>
    </lineage>
</organism>
<proteinExistence type="predicted"/>
<reference evidence="9 10" key="1">
    <citation type="submission" date="2019-03" db="EMBL/GenBank/DDBJ databases">
        <title>Sequencing the genomes of 1000 actinobacteria strains.</title>
        <authorList>
            <person name="Klenk H.-P."/>
        </authorList>
    </citation>
    <scope>NUCLEOTIDE SEQUENCE [LARGE SCALE GENOMIC DNA]</scope>
    <source>
        <strain evidence="9 10">DSM 43805</strain>
    </source>
</reference>
<evidence type="ECO:0000256" key="5">
    <source>
        <dbReference type="ARBA" id="ARBA00023136"/>
    </source>
</evidence>
<keyword evidence="3 7" id="KW-0812">Transmembrane</keyword>
<keyword evidence="4 7" id="KW-1133">Transmembrane helix</keyword>
<accession>A0A4R6JQC8</accession>
<keyword evidence="10" id="KW-1185">Reference proteome</keyword>
<dbReference type="InterPro" id="IPR007168">
    <property type="entry name" value="Phageshock_PspC_N"/>
</dbReference>
<evidence type="ECO:0000256" key="6">
    <source>
        <dbReference type="SAM" id="MobiDB-lite"/>
    </source>
</evidence>
<evidence type="ECO:0000259" key="8">
    <source>
        <dbReference type="Pfam" id="PF04024"/>
    </source>
</evidence>
<feature type="region of interest" description="Disordered" evidence="6">
    <location>
        <begin position="80"/>
        <end position="135"/>
    </location>
</feature>
<feature type="transmembrane region" description="Helical" evidence="7">
    <location>
        <begin position="41"/>
        <end position="62"/>
    </location>
</feature>
<keyword evidence="5 7" id="KW-0472">Membrane</keyword>
<dbReference type="Proteomes" id="UP000294901">
    <property type="component" value="Unassembled WGS sequence"/>
</dbReference>
<dbReference type="InterPro" id="IPR052027">
    <property type="entry name" value="PspC"/>
</dbReference>
<evidence type="ECO:0000313" key="9">
    <source>
        <dbReference type="EMBL" id="TDO38714.1"/>
    </source>
</evidence>
<feature type="domain" description="Phage shock protein PspC N-terminal" evidence="8">
    <location>
        <begin position="14"/>
        <end position="71"/>
    </location>
</feature>
<dbReference type="AlphaFoldDB" id="A0A4R6JQC8"/>
<protein>
    <submittedName>
        <fullName evidence="9">Phage shock protein C (PspC) family protein</fullName>
    </submittedName>
</protein>
<comment type="caution">
    <text evidence="9">The sequence shown here is derived from an EMBL/GenBank/DDBJ whole genome shotgun (WGS) entry which is preliminary data.</text>
</comment>
<evidence type="ECO:0000256" key="7">
    <source>
        <dbReference type="SAM" id="Phobius"/>
    </source>
</evidence>
<keyword evidence="2" id="KW-1003">Cell membrane</keyword>
<comment type="subcellular location">
    <subcellularLocation>
        <location evidence="1">Cell membrane</location>
        <topology evidence="1">Single-pass membrane protein</topology>
    </subcellularLocation>
</comment>
<evidence type="ECO:0000256" key="1">
    <source>
        <dbReference type="ARBA" id="ARBA00004162"/>
    </source>
</evidence>
<feature type="compositionally biased region" description="Polar residues" evidence="6">
    <location>
        <begin position="80"/>
        <end position="110"/>
    </location>
</feature>
<sequence length="135" mass="13957">MTQLPDGGLQTPYKQLRRPLDDRLAAGVCSGVGRYFGVDPVLVRVGFVLLAVITAGAALLAYPIMWFLMPEDSVGAWNAATTTPWNESTPDAWNPSTPGTSAEGTSNAWNPSAPGSPDASNPGAPGTSNDGTPNA</sequence>
<dbReference type="RefSeq" id="WP_133873151.1">
    <property type="nucleotide sequence ID" value="NZ_BOMD01000018.1"/>
</dbReference>
<evidence type="ECO:0000256" key="3">
    <source>
        <dbReference type="ARBA" id="ARBA00022692"/>
    </source>
</evidence>
<dbReference type="EMBL" id="SNWR01000001">
    <property type="protein sequence ID" value="TDO38714.1"/>
    <property type="molecule type" value="Genomic_DNA"/>
</dbReference>
<dbReference type="Pfam" id="PF04024">
    <property type="entry name" value="PspC"/>
    <property type="match status" value="1"/>
</dbReference>
<feature type="compositionally biased region" description="Polar residues" evidence="6">
    <location>
        <begin position="126"/>
        <end position="135"/>
    </location>
</feature>
<evidence type="ECO:0000256" key="2">
    <source>
        <dbReference type="ARBA" id="ARBA00022475"/>
    </source>
</evidence>
<gene>
    <name evidence="9" type="ORF">C8E87_2375</name>
</gene>
<dbReference type="GO" id="GO:0005886">
    <property type="term" value="C:plasma membrane"/>
    <property type="evidence" value="ECO:0007669"/>
    <property type="project" value="UniProtKB-SubCell"/>
</dbReference>
<dbReference type="PANTHER" id="PTHR33885:SF3">
    <property type="entry name" value="PHAGE SHOCK PROTEIN C"/>
    <property type="match status" value="1"/>
</dbReference>
<dbReference type="OrthoDB" id="7359894at2"/>
<evidence type="ECO:0000313" key="10">
    <source>
        <dbReference type="Proteomes" id="UP000294901"/>
    </source>
</evidence>